<dbReference type="InterPro" id="IPR046335">
    <property type="entry name" value="LacI/GalR-like_sensor"/>
</dbReference>
<dbReference type="Pfam" id="PF00356">
    <property type="entry name" value="LacI"/>
    <property type="match status" value="1"/>
</dbReference>
<dbReference type="CDD" id="cd06267">
    <property type="entry name" value="PBP1_LacI_sugar_binding-like"/>
    <property type="match status" value="1"/>
</dbReference>
<reference evidence="6" key="1">
    <citation type="submission" date="2017-09" db="EMBL/GenBank/DDBJ databases">
        <title>Depth-based differentiation of microbial function through sediment-hosted aquifers and enrichment of novel symbionts in the deep terrestrial subsurface.</title>
        <authorList>
            <person name="Probst A.J."/>
            <person name="Ladd B."/>
            <person name="Jarett J.K."/>
            <person name="Geller-Mcgrath D.E."/>
            <person name="Sieber C.M.K."/>
            <person name="Emerson J.B."/>
            <person name="Anantharaman K."/>
            <person name="Thomas B.C."/>
            <person name="Malmstrom R."/>
            <person name="Stieglmeier M."/>
            <person name="Klingl A."/>
            <person name="Woyke T."/>
            <person name="Ryan C.M."/>
            <person name="Banfield J.F."/>
        </authorList>
    </citation>
    <scope>NUCLEOTIDE SEQUENCE [LARGE SCALE GENOMIC DNA]</scope>
</reference>
<evidence type="ECO:0000313" key="6">
    <source>
        <dbReference type="Proteomes" id="UP000229307"/>
    </source>
</evidence>
<sequence length="344" mass="37587">MAPNIKDVARIAGMSTASVSIVLNDKYKGQISEDNRKRILEAVKKLGYTPHRYGRALKLQKSEIAGYAMAFSTQYIFSDPYFHETIVTMEKKLREYSYSLLFFALTPQEGNKHILQMNGQGSLLDGIIIEAPPEKDTFIAELEQKKIPVVIIGNHPDGAGLCSVDVDNVEAGVKATEHLIGLGRKSIGFISGPLAFGNAQDRLSGYRKALIDRDMPVMPGLVQEGDFSIESGYEAMKKILDQGGCKADGIVAGNDLMAIGAMNLIKDRGLKIPEDIAVVGFNNTSLSQHYEPALTTVNIPAKEIAQKAVEMLIAVMKGNGDCAATDRKRIVIDTELIIRESTRK</sequence>
<protein>
    <recommendedName>
        <fullName evidence="4">HTH lacI-type domain-containing protein</fullName>
    </recommendedName>
</protein>
<keyword evidence="2" id="KW-0238">DNA-binding</keyword>
<organism evidence="5 6">
    <name type="scientific">Candidatus Desantisbacteria bacterium CG_4_10_14_0_8_um_filter_48_22</name>
    <dbReference type="NCBI Taxonomy" id="1974543"/>
    <lineage>
        <taxon>Bacteria</taxon>
        <taxon>Candidatus Desantisiibacteriota</taxon>
    </lineage>
</organism>
<evidence type="ECO:0000256" key="3">
    <source>
        <dbReference type="ARBA" id="ARBA00023163"/>
    </source>
</evidence>
<dbReference type="EMBL" id="PFMR01000365">
    <property type="protein sequence ID" value="PIZ14267.1"/>
    <property type="molecule type" value="Genomic_DNA"/>
</dbReference>
<dbReference type="InterPro" id="IPR028082">
    <property type="entry name" value="Peripla_BP_I"/>
</dbReference>
<dbReference type="GO" id="GO:0000976">
    <property type="term" value="F:transcription cis-regulatory region binding"/>
    <property type="evidence" value="ECO:0007669"/>
    <property type="project" value="TreeGrafter"/>
</dbReference>
<evidence type="ECO:0000256" key="1">
    <source>
        <dbReference type="ARBA" id="ARBA00023015"/>
    </source>
</evidence>
<dbReference type="Proteomes" id="UP000229307">
    <property type="component" value="Unassembled WGS sequence"/>
</dbReference>
<keyword evidence="1" id="KW-0805">Transcription regulation</keyword>
<feature type="domain" description="HTH lacI-type" evidence="4">
    <location>
        <begin position="3"/>
        <end position="59"/>
    </location>
</feature>
<dbReference type="GO" id="GO:0003700">
    <property type="term" value="F:DNA-binding transcription factor activity"/>
    <property type="evidence" value="ECO:0007669"/>
    <property type="project" value="TreeGrafter"/>
</dbReference>
<dbReference type="SMART" id="SM00354">
    <property type="entry name" value="HTH_LACI"/>
    <property type="match status" value="1"/>
</dbReference>
<dbReference type="Gene3D" id="3.40.50.2300">
    <property type="match status" value="2"/>
</dbReference>
<comment type="caution">
    <text evidence="5">The sequence shown here is derived from an EMBL/GenBank/DDBJ whole genome shotgun (WGS) entry which is preliminary data.</text>
</comment>
<keyword evidence="3" id="KW-0804">Transcription</keyword>
<evidence type="ECO:0000259" key="4">
    <source>
        <dbReference type="PROSITE" id="PS50932"/>
    </source>
</evidence>
<dbReference type="InterPro" id="IPR000843">
    <property type="entry name" value="HTH_LacI"/>
</dbReference>
<evidence type="ECO:0000256" key="2">
    <source>
        <dbReference type="ARBA" id="ARBA00023125"/>
    </source>
</evidence>
<evidence type="ECO:0000313" key="5">
    <source>
        <dbReference type="EMBL" id="PIZ14267.1"/>
    </source>
</evidence>
<dbReference type="Pfam" id="PF13377">
    <property type="entry name" value="Peripla_BP_3"/>
    <property type="match status" value="1"/>
</dbReference>
<dbReference type="AlphaFoldDB" id="A0A2M7S407"/>
<accession>A0A2M7S407</accession>
<dbReference type="SUPFAM" id="SSF53822">
    <property type="entry name" value="Periplasmic binding protein-like I"/>
    <property type="match status" value="1"/>
</dbReference>
<dbReference type="CDD" id="cd01392">
    <property type="entry name" value="HTH_LacI"/>
    <property type="match status" value="1"/>
</dbReference>
<proteinExistence type="predicted"/>
<dbReference type="PROSITE" id="PS50932">
    <property type="entry name" value="HTH_LACI_2"/>
    <property type="match status" value="1"/>
</dbReference>
<dbReference type="Gene3D" id="1.10.260.40">
    <property type="entry name" value="lambda repressor-like DNA-binding domains"/>
    <property type="match status" value="1"/>
</dbReference>
<dbReference type="PANTHER" id="PTHR30146:SF109">
    <property type="entry name" value="HTH-TYPE TRANSCRIPTIONAL REGULATOR GALS"/>
    <property type="match status" value="1"/>
</dbReference>
<dbReference type="PANTHER" id="PTHR30146">
    <property type="entry name" value="LACI-RELATED TRANSCRIPTIONAL REPRESSOR"/>
    <property type="match status" value="1"/>
</dbReference>
<dbReference type="SUPFAM" id="SSF47413">
    <property type="entry name" value="lambda repressor-like DNA-binding domains"/>
    <property type="match status" value="1"/>
</dbReference>
<gene>
    <name evidence="5" type="ORF">COY52_13030</name>
</gene>
<name>A0A2M7S407_9BACT</name>
<dbReference type="InterPro" id="IPR010982">
    <property type="entry name" value="Lambda_DNA-bd_dom_sf"/>
</dbReference>